<dbReference type="PANTHER" id="PTHR13581">
    <property type="entry name" value="MRG-BINDING PROTEIN"/>
    <property type="match status" value="1"/>
</dbReference>
<sequence length="277" mass="29861">MDEDTVSEGSVNFLDTVEGEIAFFRSMMRARPVGLHRHFHVLTIRNAILKDTGHVVSTEALWGKLRSSYDLDILEGIEADGYDASDIHDAPSPSSLPVRSPSPSENLSMHPFFRHEYSLPQEETFDRLISARRMRGSASLPSSSPAASPVHTGPSLRSTKKGRSKLKNMAGLIGGDSDSSALTQESGDESVAATPRDSVAAGTDAGTDFAEEEEVDGSPKGAAMPAEDAEDLLAEEEDRSGRTAGRVLLFASASRDVYVLLEHARPPGDDTYQTSKR</sequence>
<evidence type="ECO:0000256" key="2">
    <source>
        <dbReference type="ARBA" id="ARBA00007117"/>
    </source>
</evidence>
<feature type="region of interest" description="Disordered" evidence="7">
    <location>
        <begin position="84"/>
        <end position="107"/>
    </location>
</feature>
<keyword evidence="6" id="KW-0539">Nucleus</keyword>
<dbReference type="Proteomes" id="UP000298390">
    <property type="component" value="Unassembled WGS sequence"/>
</dbReference>
<feature type="compositionally biased region" description="Low complexity" evidence="7">
    <location>
        <begin position="91"/>
        <end position="104"/>
    </location>
</feature>
<gene>
    <name evidence="8" type="ORF">EVJ58_g825</name>
</gene>
<name>A0A4Y9Z286_9APHY</name>
<dbReference type="EMBL" id="SEKV01000024">
    <property type="protein sequence ID" value="TFY68735.1"/>
    <property type="molecule type" value="Genomic_DNA"/>
</dbReference>
<evidence type="ECO:0000256" key="7">
    <source>
        <dbReference type="SAM" id="MobiDB-lite"/>
    </source>
</evidence>
<evidence type="ECO:0000256" key="6">
    <source>
        <dbReference type="ARBA" id="ARBA00023242"/>
    </source>
</evidence>
<dbReference type="PANTHER" id="PTHR13581:SF5">
    <property type="entry name" value="MRG_MORF4L-BINDING PROTEIN"/>
    <property type="match status" value="1"/>
</dbReference>
<feature type="compositionally biased region" description="Low complexity" evidence="7">
    <location>
        <begin position="137"/>
        <end position="149"/>
    </location>
</feature>
<dbReference type="InterPro" id="IPR012423">
    <property type="entry name" value="Eaf7/MRGBP"/>
</dbReference>
<dbReference type="AlphaFoldDB" id="A0A4Y9Z286"/>
<dbReference type="GO" id="GO:0006325">
    <property type="term" value="P:chromatin organization"/>
    <property type="evidence" value="ECO:0007669"/>
    <property type="project" value="UniProtKB-KW"/>
</dbReference>
<comment type="subcellular location">
    <subcellularLocation>
        <location evidence="1">Nucleus</location>
    </subcellularLocation>
</comment>
<dbReference type="STRING" id="34475.A0A4Y9Z286"/>
<keyword evidence="5" id="KW-0804">Transcription</keyword>
<evidence type="ECO:0000256" key="4">
    <source>
        <dbReference type="ARBA" id="ARBA00023015"/>
    </source>
</evidence>
<accession>A0A4Y9Z286</accession>
<protein>
    <submittedName>
        <fullName evidence="8">Uncharacterized protein</fullName>
    </submittedName>
</protein>
<evidence type="ECO:0000313" key="9">
    <source>
        <dbReference type="Proteomes" id="UP000298390"/>
    </source>
</evidence>
<comment type="similarity">
    <text evidence="2">Belongs to the EAF7 family.</text>
</comment>
<dbReference type="GO" id="GO:0005634">
    <property type="term" value="C:nucleus"/>
    <property type="evidence" value="ECO:0007669"/>
    <property type="project" value="UniProtKB-SubCell"/>
</dbReference>
<evidence type="ECO:0000256" key="5">
    <source>
        <dbReference type="ARBA" id="ARBA00023163"/>
    </source>
</evidence>
<dbReference type="GO" id="GO:0035267">
    <property type="term" value="C:NuA4 histone acetyltransferase complex"/>
    <property type="evidence" value="ECO:0007669"/>
    <property type="project" value="TreeGrafter"/>
</dbReference>
<keyword evidence="3" id="KW-0156">Chromatin regulator</keyword>
<dbReference type="GO" id="GO:0006357">
    <property type="term" value="P:regulation of transcription by RNA polymerase II"/>
    <property type="evidence" value="ECO:0007669"/>
    <property type="project" value="TreeGrafter"/>
</dbReference>
<comment type="caution">
    <text evidence="8">The sequence shown here is derived from an EMBL/GenBank/DDBJ whole genome shotgun (WGS) entry which is preliminary data.</text>
</comment>
<proteinExistence type="inferred from homology"/>
<feature type="compositionally biased region" description="Acidic residues" evidence="7">
    <location>
        <begin position="227"/>
        <end position="238"/>
    </location>
</feature>
<evidence type="ECO:0000313" key="8">
    <source>
        <dbReference type="EMBL" id="TFY68735.1"/>
    </source>
</evidence>
<reference evidence="8 9" key="1">
    <citation type="submission" date="2019-01" db="EMBL/GenBank/DDBJ databases">
        <title>Genome sequencing of the rare red list fungi Fomitopsis rosea.</title>
        <authorList>
            <person name="Buettner E."/>
            <person name="Kellner H."/>
        </authorList>
    </citation>
    <scope>NUCLEOTIDE SEQUENCE [LARGE SCALE GENOMIC DNA]</scope>
    <source>
        <strain evidence="8 9">DSM 105464</strain>
    </source>
</reference>
<evidence type="ECO:0000256" key="1">
    <source>
        <dbReference type="ARBA" id="ARBA00004123"/>
    </source>
</evidence>
<dbReference type="Pfam" id="PF07904">
    <property type="entry name" value="Eaf7"/>
    <property type="match status" value="1"/>
</dbReference>
<organism evidence="8 9">
    <name type="scientific">Rhodofomes roseus</name>
    <dbReference type="NCBI Taxonomy" id="34475"/>
    <lineage>
        <taxon>Eukaryota</taxon>
        <taxon>Fungi</taxon>
        <taxon>Dikarya</taxon>
        <taxon>Basidiomycota</taxon>
        <taxon>Agaricomycotina</taxon>
        <taxon>Agaricomycetes</taxon>
        <taxon>Polyporales</taxon>
        <taxon>Rhodofomes</taxon>
    </lineage>
</organism>
<evidence type="ECO:0000256" key="3">
    <source>
        <dbReference type="ARBA" id="ARBA00022853"/>
    </source>
</evidence>
<feature type="region of interest" description="Disordered" evidence="7">
    <location>
        <begin position="136"/>
        <end position="243"/>
    </location>
</feature>
<keyword evidence="4" id="KW-0805">Transcription regulation</keyword>